<dbReference type="SMART" id="SM00829">
    <property type="entry name" value="PKS_ER"/>
    <property type="match status" value="1"/>
</dbReference>
<reference evidence="7 8" key="1">
    <citation type="journal article" date="2011" name="J. Bacteriol.">
        <title>Genome sequence of 'Pedosphaera parvula' Ellin514, an aerobic Verrucomicrobial isolate from pasture soil.</title>
        <authorList>
            <person name="Kant R."/>
            <person name="van Passel M.W."/>
            <person name="Sangwan P."/>
            <person name="Palva A."/>
            <person name="Lucas S."/>
            <person name="Copeland A."/>
            <person name="Lapidus A."/>
            <person name="Glavina Del Rio T."/>
            <person name="Dalin E."/>
            <person name="Tice H."/>
            <person name="Bruce D."/>
            <person name="Goodwin L."/>
            <person name="Pitluck S."/>
            <person name="Chertkov O."/>
            <person name="Larimer F.W."/>
            <person name="Land M.L."/>
            <person name="Hauser L."/>
            <person name="Brettin T.S."/>
            <person name="Detter J.C."/>
            <person name="Han S."/>
            <person name="de Vos W.M."/>
            <person name="Janssen P.H."/>
            <person name="Smidt H."/>
        </authorList>
    </citation>
    <scope>NUCLEOTIDE SEQUENCE [LARGE SCALE GENOMIC DNA]</scope>
    <source>
        <strain evidence="7 8">Ellin514</strain>
    </source>
</reference>
<organism evidence="7 8">
    <name type="scientific">Pedosphaera parvula (strain Ellin514)</name>
    <dbReference type="NCBI Taxonomy" id="320771"/>
    <lineage>
        <taxon>Bacteria</taxon>
        <taxon>Pseudomonadati</taxon>
        <taxon>Verrucomicrobiota</taxon>
        <taxon>Pedosphaerae</taxon>
        <taxon>Pedosphaerales</taxon>
        <taxon>Pedosphaeraceae</taxon>
        <taxon>Pedosphaera</taxon>
    </lineage>
</organism>
<dbReference type="InterPro" id="IPR013149">
    <property type="entry name" value="ADH-like_C"/>
</dbReference>
<evidence type="ECO:0000256" key="2">
    <source>
        <dbReference type="ARBA" id="ARBA00022490"/>
    </source>
</evidence>
<evidence type="ECO:0000313" key="7">
    <source>
        <dbReference type="EMBL" id="EEF59816.1"/>
    </source>
</evidence>
<keyword evidence="4" id="KW-0694">RNA-binding</keyword>
<dbReference type="STRING" id="320771.Cflav_PD2823"/>
<gene>
    <name evidence="7" type="ORF">Cflav_PD2823</name>
</gene>
<dbReference type="GO" id="GO:0003960">
    <property type="term" value="F:quinone reductase (NADPH) activity"/>
    <property type="evidence" value="ECO:0007669"/>
    <property type="project" value="TreeGrafter"/>
</dbReference>
<dbReference type="InterPro" id="IPR036291">
    <property type="entry name" value="NAD(P)-bd_dom_sf"/>
</dbReference>
<dbReference type="RefSeq" id="WP_007416136.1">
    <property type="nucleotide sequence ID" value="NZ_ABOX02000023.1"/>
</dbReference>
<dbReference type="GO" id="GO:0005829">
    <property type="term" value="C:cytosol"/>
    <property type="evidence" value="ECO:0007669"/>
    <property type="project" value="TreeGrafter"/>
</dbReference>
<evidence type="ECO:0000256" key="5">
    <source>
        <dbReference type="ARBA" id="ARBA00022990"/>
    </source>
</evidence>
<dbReference type="FunFam" id="3.90.180.10:FF:000016">
    <property type="entry name" value="Quinone oxidoreductase"/>
    <property type="match status" value="1"/>
</dbReference>
<dbReference type="PANTHER" id="PTHR44154">
    <property type="entry name" value="QUINONE OXIDOREDUCTASE"/>
    <property type="match status" value="1"/>
</dbReference>
<keyword evidence="2" id="KW-0963">Cytoplasm</keyword>
<dbReference type="Pfam" id="PF08240">
    <property type="entry name" value="ADH_N"/>
    <property type="match status" value="1"/>
</dbReference>
<keyword evidence="5" id="KW-0007">Acetylation</keyword>
<protein>
    <submittedName>
        <fullName evidence="7">Alcohol dehydrogenase zinc-binding domain protein</fullName>
    </submittedName>
</protein>
<proteinExistence type="predicted"/>
<comment type="caution">
    <text evidence="7">The sequence shown here is derived from an EMBL/GenBank/DDBJ whole genome shotgun (WGS) entry which is preliminary data.</text>
</comment>
<dbReference type="InterPro" id="IPR051603">
    <property type="entry name" value="Zinc-ADH_QOR/CCCR"/>
</dbReference>
<dbReference type="Pfam" id="PF00107">
    <property type="entry name" value="ADH_zinc_N"/>
    <property type="match status" value="1"/>
</dbReference>
<keyword evidence="8" id="KW-1185">Reference proteome</keyword>
<feature type="domain" description="Enoyl reductase (ER)" evidence="6">
    <location>
        <begin position="10"/>
        <end position="318"/>
    </location>
</feature>
<dbReference type="GO" id="GO:0003730">
    <property type="term" value="F:mRNA 3'-UTR binding"/>
    <property type="evidence" value="ECO:0007669"/>
    <property type="project" value="TreeGrafter"/>
</dbReference>
<dbReference type="InterPro" id="IPR011032">
    <property type="entry name" value="GroES-like_sf"/>
</dbReference>
<dbReference type="EMBL" id="ABOX02000023">
    <property type="protein sequence ID" value="EEF59816.1"/>
    <property type="molecule type" value="Genomic_DNA"/>
</dbReference>
<dbReference type="Gene3D" id="3.90.180.10">
    <property type="entry name" value="Medium-chain alcohol dehydrogenases, catalytic domain"/>
    <property type="match status" value="1"/>
</dbReference>
<evidence type="ECO:0000256" key="4">
    <source>
        <dbReference type="ARBA" id="ARBA00022884"/>
    </source>
</evidence>
<dbReference type="InterPro" id="IPR020843">
    <property type="entry name" value="ER"/>
</dbReference>
<dbReference type="Gene3D" id="3.40.50.720">
    <property type="entry name" value="NAD(P)-binding Rossmann-like Domain"/>
    <property type="match status" value="1"/>
</dbReference>
<evidence type="ECO:0000259" key="6">
    <source>
        <dbReference type="SMART" id="SM00829"/>
    </source>
</evidence>
<dbReference type="SUPFAM" id="SSF50129">
    <property type="entry name" value="GroES-like"/>
    <property type="match status" value="1"/>
</dbReference>
<dbReference type="FunFam" id="3.40.50.720:FF:000244">
    <property type="entry name" value="quinone oxidoreductase"/>
    <property type="match status" value="1"/>
</dbReference>
<dbReference type="InterPro" id="IPR013154">
    <property type="entry name" value="ADH-like_N"/>
</dbReference>
<keyword evidence="3" id="KW-0521">NADP</keyword>
<name>B9XJZ3_PEDPL</name>
<evidence type="ECO:0000256" key="1">
    <source>
        <dbReference type="ARBA" id="ARBA00004496"/>
    </source>
</evidence>
<evidence type="ECO:0000313" key="8">
    <source>
        <dbReference type="Proteomes" id="UP000003688"/>
    </source>
</evidence>
<accession>B9XJZ3</accession>
<evidence type="ECO:0000256" key="3">
    <source>
        <dbReference type="ARBA" id="ARBA00022857"/>
    </source>
</evidence>
<dbReference type="SUPFAM" id="SSF51735">
    <property type="entry name" value="NAD(P)-binding Rossmann-fold domains"/>
    <property type="match status" value="1"/>
</dbReference>
<dbReference type="CDD" id="cd08253">
    <property type="entry name" value="zeta_crystallin"/>
    <property type="match status" value="1"/>
</dbReference>
<dbReference type="PANTHER" id="PTHR44154:SF1">
    <property type="entry name" value="QUINONE OXIDOREDUCTASE"/>
    <property type="match status" value="1"/>
</dbReference>
<dbReference type="AlphaFoldDB" id="B9XJZ3"/>
<dbReference type="GO" id="GO:0070402">
    <property type="term" value="F:NADPH binding"/>
    <property type="evidence" value="ECO:0007669"/>
    <property type="project" value="TreeGrafter"/>
</dbReference>
<dbReference type="OrthoDB" id="9787435at2"/>
<dbReference type="Proteomes" id="UP000003688">
    <property type="component" value="Unassembled WGS sequence"/>
</dbReference>
<comment type="subcellular location">
    <subcellularLocation>
        <location evidence="1">Cytoplasm</location>
    </subcellularLocation>
</comment>
<sequence>MKAIRVHQFGGPEVLKLEDVPKPEIGSGTVLVKVHAAGINPVDTYVRSGAYAAKPNLPYTPGKDAAGVVEGVGAGVGNVKIGDRVYVGDSITGTYAEYVLCEPTQVHRLPEKVTYSQGAAVNVPYATAYRALFQKAQGVAGETVLVHGATGGVGIAAVQLAKAAGFIIIGTGGTEEGRKLVKEQGAHHVLDHRAPEYLKQILDLTGGRGVDLILEMAAHANLGKDLTLLAKGGRVAVIGSRGPVEVNPRDMMSRDAAIIGVFLNSVSPKDLAGIHLALEAGLENGALRPVVRKELPLAEAALGHKLVMEPGSFGKIVLIP</sequence>